<organism evidence="2 3">
    <name type="scientific">Porites evermanni</name>
    <dbReference type="NCBI Taxonomy" id="104178"/>
    <lineage>
        <taxon>Eukaryota</taxon>
        <taxon>Metazoa</taxon>
        <taxon>Cnidaria</taxon>
        <taxon>Anthozoa</taxon>
        <taxon>Hexacorallia</taxon>
        <taxon>Scleractinia</taxon>
        <taxon>Fungiina</taxon>
        <taxon>Poritidae</taxon>
        <taxon>Porites</taxon>
    </lineage>
</organism>
<dbReference type="InterPro" id="IPR006571">
    <property type="entry name" value="TLDc_dom"/>
</dbReference>
<keyword evidence="3" id="KW-1185">Reference proteome</keyword>
<dbReference type="EMBL" id="CALNXI010001720">
    <property type="protein sequence ID" value="CAH3175697.1"/>
    <property type="molecule type" value="Genomic_DNA"/>
</dbReference>
<proteinExistence type="predicted"/>
<dbReference type="SMART" id="SM00584">
    <property type="entry name" value="TLDc"/>
    <property type="match status" value="1"/>
</dbReference>
<reference evidence="2 3" key="1">
    <citation type="submission" date="2022-05" db="EMBL/GenBank/DDBJ databases">
        <authorList>
            <consortium name="Genoscope - CEA"/>
            <person name="William W."/>
        </authorList>
    </citation>
    <scope>NUCLEOTIDE SEQUENCE [LARGE SCALE GENOMIC DNA]</scope>
</reference>
<evidence type="ECO:0000313" key="2">
    <source>
        <dbReference type="EMBL" id="CAH3175697.1"/>
    </source>
</evidence>
<dbReference type="Pfam" id="PF07534">
    <property type="entry name" value="TLD"/>
    <property type="match status" value="1"/>
</dbReference>
<protein>
    <recommendedName>
        <fullName evidence="1">TLDc domain-containing protein</fullName>
    </recommendedName>
</protein>
<dbReference type="PROSITE" id="PS51886">
    <property type="entry name" value="TLDC"/>
    <property type="match status" value="1"/>
</dbReference>
<feature type="non-terminal residue" evidence="2">
    <location>
        <position position="1"/>
    </location>
</feature>
<dbReference type="Proteomes" id="UP001159427">
    <property type="component" value="Unassembled WGS sequence"/>
</dbReference>
<evidence type="ECO:0000259" key="1">
    <source>
        <dbReference type="PROSITE" id="PS51886"/>
    </source>
</evidence>
<feature type="domain" description="TLDc" evidence="1">
    <location>
        <begin position="8"/>
        <end position="189"/>
    </location>
</feature>
<accession>A0ABN8RC13</accession>
<comment type="caution">
    <text evidence="2">The sequence shown here is derived from an EMBL/GenBank/DDBJ whole genome shotgun (WGS) entry which is preliminary data.</text>
</comment>
<gene>
    <name evidence="2" type="ORF">PEVE_00010284</name>
</gene>
<name>A0ABN8RC13_9CNID</name>
<sequence length="243" mass="27581">VPGLKNSVIVGNNSEYLSNLTNWIKPIKSDSDWKLCWRASRDGWSSSRFHSLCDEKGPTVTIVKVGKYIFGGYTSLSWTSNCFGYQYDPQAFLFSLVNKPGWAPVKLNQTGLYGYLQSHSIYTCYFYAVNGPTFGKGHDLRVSAYRYYLNLGYTYSPPSGYSYGSSFAQSFLAGSSRFNPDEIETFYDVAFTSQVTGLNNSVIVGNNSEYLANLTDWIKPRRSENDWKLCWRASRDNNQFHSL</sequence>
<evidence type="ECO:0000313" key="3">
    <source>
        <dbReference type="Proteomes" id="UP001159427"/>
    </source>
</evidence>